<organism evidence="5 6">
    <name type="scientific">Nocardioides aquiterrae</name>
    <dbReference type="NCBI Taxonomy" id="203799"/>
    <lineage>
        <taxon>Bacteria</taxon>
        <taxon>Bacillati</taxon>
        <taxon>Actinomycetota</taxon>
        <taxon>Actinomycetes</taxon>
        <taxon>Propionibacteriales</taxon>
        <taxon>Nocardioidaceae</taxon>
        <taxon>Nocardioides</taxon>
    </lineage>
</organism>
<dbReference type="SMART" id="SM00354">
    <property type="entry name" value="HTH_LACI"/>
    <property type="match status" value="1"/>
</dbReference>
<dbReference type="SUPFAM" id="SSF47413">
    <property type="entry name" value="lambda repressor-like DNA-binding domains"/>
    <property type="match status" value="1"/>
</dbReference>
<dbReference type="InterPro" id="IPR028082">
    <property type="entry name" value="Peripla_BP_I"/>
</dbReference>
<evidence type="ECO:0000313" key="5">
    <source>
        <dbReference type="EMBL" id="GAA1165182.1"/>
    </source>
</evidence>
<dbReference type="InterPro" id="IPR000843">
    <property type="entry name" value="HTH_LacI"/>
</dbReference>
<accession>A0ABP4FH76</accession>
<keyword evidence="1" id="KW-0805">Transcription regulation</keyword>
<dbReference type="Pfam" id="PF13377">
    <property type="entry name" value="Peripla_BP_3"/>
    <property type="match status" value="1"/>
</dbReference>
<feature type="domain" description="HTH lacI-type" evidence="4">
    <location>
        <begin position="12"/>
        <end position="66"/>
    </location>
</feature>
<keyword evidence="3" id="KW-0804">Transcription</keyword>
<evidence type="ECO:0000256" key="3">
    <source>
        <dbReference type="ARBA" id="ARBA00023163"/>
    </source>
</evidence>
<protein>
    <submittedName>
        <fullName evidence="5">LacI family DNA-binding transcriptional regulator</fullName>
    </submittedName>
</protein>
<name>A0ABP4FH76_9ACTN</name>
<keyword evidence="6" id="KW-1185">Reference proteome</keyword>
<comment type="caution">
    <text evidence="5">The sequence shown here is derived from an EMBL/GenBank/DDBJ whole genome shotgun (WGS) entry which is preliminary data.</text>
</comment>
<evidence type="ECO:0000256" key="1">
    <source>
        <dbReference type="ARBA" id="ARBA00023015"/>
    </source>
</evidence>
<sequence>MTERSVTTGARPTLEQVAALAGVGRGTASRVINGGAKVSERSRQAVENAIEQLGYVPNAAARALVKRRTDTVALVIAESEERVFGEPFFAGVVRGIGTALGEADRQLVLLLAQASERRGGLDRYLTRQHVDGVLLLSLHDDDELPERIRAHGVPVVVGGRTREDLRDGFVDVDNVQGAGLAVAHLVERGRARIATIAGPADMVAGSSRFQGYAAGLAAAGREVDERLVERGDFGQQSGAAAMRALLERAPDLDAVFCANDLMAAGALQALREAGRQVPEDVAVVGFEDAPIAQSTQPPLTTVHQSPEEMGRAMVDLLLETMADPERDHPGRMLTTRLVVRDST</sequence>
<evidence type="ECO:0000259" key="4">
    <source>
        <dbReference type="PROSITE" id="PS50932"/>
    </source>
</evidence>
<dbReference type="PANTHER" id="PTHR30146">
    <property type="entry name" value="LACI-RELATED TRANSCRIPTIONAL REPRESSOR"/>
    <property type="match status" value="1"/>
</dbReference>
<dbReference type="PROSITE" id="PS50932">
    <property type="entry name" value="HTH_LACI_2"/>
    <property type="match status" value="1"/>
</dbReference>
<dbReference type="SUPFAM" id="SSF53822">
    <property type="entry name" value="Periplasmic binding protein-like I"/>
    <property type="match status" value="1"/>
</dbReference>
<dbReference type="GO" id="GO:0003677">
    <property type="term" value="F:DNA binding"/>
    <property type="evidence" value="ECO:0007669"/>
    <property type="project" value="UniProtKB-KW"/>
</dbReference>
<keyword evidence="2 5" id="KW-0238">DNA-binding</keyword>
<reference evidence="6" key="1">
    <citation type="journal article" date="2019" name="Int. J. Syst. Evol. Microbiol.">
        <title>The Global Catalogue of Microorganisms (GCM) 10K type strain sequencing project: providing services to taxonomists for standard genome sequencing and annotation.</title>
        <authorList>
            <consortium name="The Broad Institute Genomics Platform"/>
            <consortium name="The Broad Institute Genome Sequencing Center for Infectious Disease"/>
            <person name="Wu L."/>
            <person name="Ma J."/>
        </authorList>
    </citation>
    <scope>NUCLEOTIDE SEQUENCE [LARGE SCALE GENOMIC DNA]</scope>
    <source>
        <strain evidence="6">JCM 11813</strain>
    </source>
</reference>
<dbReference type="Gene3D" id="3.40.50.2300">
    <property type="match status" value="2"/>
</dbReference>
<dbReference type="EMBL" id="BAAAJE010000034">
    <property type="protein sequence ID" value="GAA1165182.1"/>
    <property type="molecule type" value="Genomic_DNA"/>
</dbReference>
<dbReference type="RefSeq" id="WP_343911097.1">
    <property type="nucleotide sequence ID" value="NZ_BAAAJE010000034.1"/>
</dbReference>
<proteinExistence type="predicted"/>
<dbReference type="InterPro" id="IPR010982">
    <property type="entry name" value="Lambda_DNA-bd_dom_sf"/>
</dbReference>
<evidence type="ECO:0000313" key="6">
    <source>
        <dbReference type="Proteomes" id="UP001499979"/>
    </source>
</evidence>
<evidence type="ECO:0000256" key="2">
    <source>
        <dbReference type="ARBA" id="ARBA00023125"/>
    </source>
</evidence>
<dbReference type="Pfam" id="PF00356">
    <property type="entry name" value="LacI"/>
    <property type="match status" value="1"/>
</dbReference>
<dbReference type="InterPro" id="IPR046335">
    <property type="entry name" value="LacI/GalR-like_sensor"/>
</dbReference>
<dbReference type="PANTHER" id="PTHR30146:SF109">
    <property type="entry name" value="HTH-TYPE TRANSCRIPTIONAL REGULATOR GALS"/>
    <property type="match status" value="1"/>
</dbReference>
<dbReference type="CDD" id="cd01392">
    <property type="entry name" value="HTH_LacI"/>
    <property type="match status" value="1"/>
</dbReference>
<dbReference type="Gene3D" id="1.10.260.40">
    <property type="entry name" value="lambda repressor-like DNA-binding domains"/>
    <property type="match status" value="1"/>
</dbReference>
<dbReference type="Proteomes" id="UP001499979">
    <property type="component" value="Unassembled WGS sequence"/>
</dbReference>
<dbReference type="CDD" id="cd06267">
    <property type="entry name" value="PBP1_LacI_sugar_binding-like"/>
    <property type="match status" value="1"/>
</dbReference>
<gene>
    <name evidence="5" type="ORF">GCM10009606_48310</name>
</gene>